<keyword evidence="11" id="KW-1185">Reference proteome</keyword>
<dbReference type="EMBL" id="CAJPIZ010002298">
    <property type="protein sequence ID" value="CAG2104835.1"/>
    <property type="molecule type" value="Genomic_DNA"/>
</dbReference>
<evidence type="ECO:0000313" key="11">
    <source>
        <dbReference type="Proteomes" id="UP000759131"/>
    </source>
</evidence>
<name>A0A7R9KLR9_9ACAR</name>
<feature type="domain" description="Nuclear receptor" evidence="9">
    <location>
        <begin position="14"/>
        <end position="44"/>
    </location>
</feature>
<dbReference type="SUPFAM" id="SSF57716">
    <property type="entry name" value="Glucocorticoid receptor-like (DNA-binding domain)"/>
    <property type="match status" value="1"/>
</dbReference>
<evidence type="ECO:0000256" key="1">
    <source>
        <dbReference type="ARBA" id="ARBA00022723"/>
    </source>
</evidence>
<dbReference type="GO" id="GO:0003700">
    <property type="term" value="F:DNA-binding transcription factor activity"/>
    <property type="evidence" value="ECO:0007669"/>
    <property type="project" value="InterPro"/>
</dbReference>
<keyword evidence="5" id="KW-0238">DNA-binding</keyword>
<evidence type="ECO:0000256" key="5">
    <source>
        <dbReference type="ARBA" id="ARBA00023125"/>
    </source>
</evidence>
<reference evidence="10" key="1">
    <citation type="submission" date="2020-11" db="EMBL/GenBank/DDBJ databases">
        <authorList>
            <person name="Tran Van P."/>
        </authorList>
    </citation>
    <scope>NUCLEOTIDE SEQUENCE</scope>
</reference>
<evidence type="ECO:0000259" key="9">
    <source>
        <dbReference type="Pfam" id="PF00105"/>
    </source>
</evidence>
<dbReference type="GO" id="GO:0043565">
    <property type="term" value="F:sequence-specific DNA binding"/>
    <property type="evidence" value="ECO:0007669"/>
    <property type="project" value="InterPro"/>
</dbReference>
<evidence type="ECO:0000256" key="6">
    <source>
        <dbReference type="ARBA" id="ARBA00023163"/>
    </source>
</evidence>
<evidence type="ECO:0000256" key="2">
    <source>
        <dbReference type="ARBA" id="ARBA00022771"/>
    </source>
</evidence>
<dbReference type="Gene3D" id="3.30.50.10">
    <property type="entry name" value="Erythroid Transcription Factor GATA-1, subunit A"/>
    <property type="match status" value="1"/>
</dbReference>
<evidence type="ECO:0000313" key="10">
    <source>
        <dbReference type="EMBL" id="CAD7624405.1"/>
    </source>
</evidence>
<evidence type="ECO:0000256" key="3">
    <source>
        <dbReference type="ARBA" id="ARBA00022833"/>
    </source>
</evidence>
<dbReference type="EMBL" id="OC856873">
    <property type="protein sequence ID" value="CAD7624405.1"/>
    <property type="molecule type" value="Genomic_DNA"/>
</dbReference>
<keyword evidence="1" id="KW-0479">Metal-binding</keyword>
<keyword evidence="3" id="KW-0862">Zinc</keyword>
<sequence>MYFIEKCIFIYFNGQNFGVLTCESCRSFFRRNANRAEKLIRKNNESTPSQASTVSSPSDAMCLYRKDGISDNNADNCAINQIPALIRGLIFQFNDLEMRRLRQLFNSTAIIKDPIVEIASEPISVSEIYHRSDNAAIITLDVLKWGTENVYGFQKDFMYKLNQEYNQDMNLLDLTSKENIYLFTSTVH</sequence>
<dbReference type="OrthoDB" id="6352325at2759"/>
<evidence type="ECO:0000256" key="7">
    <source>
        <dbReference type="ARBA" id="ARBA00023170"/>
    </source>
</evidence>
<keyword evidence="6" id="KW-0804">Transcription</keyword>
<dbReference type="InterPro" id="IPR013088">
    <property type="entry name" value="Znf_NHR/GATA"/>
</dbReference>
<keyword evidence="4" id="KW-0805">Transcription regulation</keyword>
<keyword evidence="8" id="KW-0539">Nucleus</keyword>
<dbReference type="AlphaFoldDB" id="A0A7R9KLR9"/>
<protein>
    <recommendedName>
        <fullName evidence="9">Nuclear receptor domain-containing protein</fullName>
    </recommendedName>
</protein>
<dbReference type="Proteomes" id="UP000759131">
    <property type="component" value="Unassembled WGS sequence"/>
</dbReference>
<evidence type="ECO:0000256" key="8">
    <source>
        <dbReference type="ARBA" id="ARBA00023242"/>
    </source>
</evidence>
<keyword evidence="7" id="KW-0675">Receptor</keyword>
<dbReference type="Pfam" id="PF00105">
    <property type="entry name" value="zf-C4"/>
    <property type="match status" value="1"/>
</dbReference>
<organism evidence="10">
    <name type="scientific">Medioppia subpectinata</name>
    <dbReference type="NCBI Taxonomy" id="1979941"/>
    <lineage>
        <taxon>Eukaryota</taxon>
        <taxon>Metazoa</taxon>
        <taxon>Ecdysozoa</taxon>
        <taxon>Arthropoda</taxon>
        <taxon>Chelicerata</taxon>
        <taxon>Arachnida</taxon>
        <taxon>Acari</taxon>
        <taxon>Acariformes</taxon>
        <taxon>Sarcoptiformes</taxon>
        <taxon>Oribatida</taxon>
        <taxon>Brachypylina</taxon>
        <taxon>Oppioidea</taxon>
        <taxon>Oppiidae</taxon>
        <taxon>Medioppia</taxon>
    </lineage>
</organism>
<gene>
    <name evidence="10" type="ORF">OSB1V03_LOCUS4850</name>
</gene>
<evidence type="ECO:0000256" key="4">
    <source>
        <dbReference type="ARBA" id="ARBA00023015"/>
    </source>
</evidence>
<dbReference type="GO" id="GO:0008270">
    <property type="term" value="F:zinc ion binding"/>
    <property type="evidence" value="ECO:0007669"/>
    <property type="project" value="UniProtKB-KW"/>
</dbReference>
<dbReference type="InterPro" id="IPR001628">
    <property type="entry name" value="Znf_hrmn_rcpt"/>
</dbReference>
<proteinExistence type="predicted"/>
<accession>A0A7R9KLR9</accession>
<keyword evidence="2" id="KW-0863">Zinc-finger</keyword>